<evidence type="ECO:0000313" key="2">
    <source>
        <dbReference type="Proteomes" id="UP001356095"/>
    </source>
</evidence>
<reference evidence="1 2" key="1">
    <citation type="submission" date="2023-08" db="EMBL/GenBank/DDBJ databases">
        <authorList>
            <person name="Girao M."/>
            <person name="Carvalho M.F."/>
        </authorList>
    </citation>
    <scope>NUCLEOTIDE SEQUENCE [LARGE SCALE GENOMIC DNA]</scope>
    <source>
        <strain evidence="1 2">CT-R113</strain>
    </source>
</reference>
<name>A0ABU7KF94_9ACTN</name>
<dbReference type="Proteomes" id="UP001356095">
    <property type="component" value="Unassembled WGS sequence"/>
</dbReference>
<proteinExistence type="predicted"/>
<comment type="caution">
    <text evidence="1">The sequence shown here is derived from an EMBL/GenBank/DDBJ whole genome shotgun (WGS) entry which is preliminary data.</text>
</comment>
<evidence type="ECO:0000313" key="1">
    <source>
        <dbReference type="EMBL" id="MEE2040911.1"/>
    </source>
</evidence>
<accession>A0ABU7KF94</accession>
<organism evidence="1 2">
    <name type="scientific">Nocardiopsis codii</name>
    <dbReference type="NCBI Taxonomy" id="3065942"/>
    <lineage>
        <taxon>Bacteria</taxon>
        <taxon>Bacillati</taxon>
        <taxon>Actinomycetota</taxon>
        <taxon>Actinomycetes</taxon>
        <taxon>Streptosporangiales</taxon>
        <taxon>Nocardiopsidaceae</taxon>
        <taxon>Nocardiopsis</taxon>
    </lineage>
</organism>
<dbReference type="RefSeq" id="WP_330094675.1">
    <property type="nucleotide sequence ID" value="NZ_JAUZMY010000037.1"/>
</dbReference>
<sequence length="64" mass="7067">MSALITWVRERLHRTCTVLICAQHEAVVRSANAHHEAELALAAERAEVARLRAELASRPQNPAA</sequence>
<gene>
    <name evidence="1" type="ORF">Q8791_27190</name>
</gene>
<protein>
    <submittedName>
        <fullName evidence="1">Uncharacterized protein</fullName>
    </submittedName>
</protein>
<dbReference type="EMBL" id="JAUZMY010000037">
    <property type="protein sequence ID" value="MEE2040911.1"/>
    <property type="molecule type" value="Genomic_DNA"/>
</dbReference>
<keyword evidence="2" id="KW-1185">Reference proteome</keyword>